<evidence type="ECO:0000313" key="1">
    <source>
        <dbReference type="EMBL" id="KAH0856509.1"/>
    </source>
</evidence>
<protein>
    <submittedName>
        <fullName evidence="1">Uncharacterized protein</fullName>
    </submittedName>
</protein>
<dbReference type="EMBL" id="JAGKQM010000011">
    <property type="protein sequence ID" value="KAH0904982.1"/>
    <property type="molecule type" value="Genomic_DNA"/>
</dbReference>
<proteinExistence type="predicted"/>
<evidence type="ECO:0000313" key="4">
    <source>
        <dbReference type="Proteomes" id="UP000824890"/>
    </source>
</evidence>
<sequence>MPTNEPIDLSVSAGYNGEEDLTVTVDIRYQACKLRHQWPTTKLGSLAIAVGAYDVGKLNLELEVRMISVFIQLGFEDQSDTDILLCKVFIKISIG</sequence>
<evidence type="ECO:0000313" key="2">
    <source>
        <dbReference type="EMBL" id="KAH0862837.1"/>
    </source>
</evidence>
<evidence type="ECO:0000313" key="3">
    <source>
        <dbReference type="EMBL" id="KAH0904982.1"/>
    </source>
</evidence>
<organism evidence="1 4">
    <name type="scientific">Brassica napus</name>
    <name type="common">Rape</name>
    <dbReference type="NCBI Taxonomy" id="3708"/>
    <lineage>
        <taxon>Eukaryota</taxon>
        <taxon>Viridiplantae</taxon>
        <taxon>Streptophyta</taxon>
        <taxon>Embryophyta</taxon>
        <taxon>Tracheophyta</taxon>
        <taxon>Spermatophyta</taxon>
        <taxon>Magnoliopsida</taxon>
        <taxon>eudicotyledons</taxon>
        <taxon>Gunneridae</taxon>
        <taxon>Pentapetalae</taxon>
        <taxon>rosids</taxon>
        <taxon>malvids</taxon>
        <taxon>Brassicales</taxon>
        <taxon>Brassicaceae</taxon>
        <taxon>Brassiceae</taxon>
        <taxon>Brassica</taxon>
    </lineage>
</organism>
<dbReference type="EMBL" id="JAGKQM010000019">
    <property type="protein sequence ID" value="KAH0856509.1"/>
    <property type="molecule type" value="Genomic_DNA"/>
</dbReference>
<dbReference type="Proteomes" id="UP000824890">
    <property type="component" value="Unassembled WGS sequence"/>
</dbReference>
<keyword evidence="4" id="KW-1185">Reference proteome</keyword>
<gene>
    <name evidence="3" type="ORF">HID58_044485</name>
    <name evidence="2" type="ORF">HID58_080048</name>
    <name evidence="1" type="ORF">HID58_084770</name>
</gene>
<comment type="caution">
    <text evidence="1">The sequence shown here is derived from an EMBL/GenBank/DDBJ whole genome shotgun (WGS) entry which is preliminary data.</text>
</comment>
<reference evidence="1 4" key="1">
    <citation type="submission" date="2021-05" db="EMBL/GenBank/DDBJ databases">
        <title>Genome Assembly of Synthetic Allotetraploid Brassica napus Reveals Homoeologous Exchanges between Subgenomes.</title>
        <authorList>
            <person name="Davis J.T."/>
        </authorList>
    </citation>
    <scope>NUCLEOTIDE SEQUENCE [LARGE SCALE GENOMIC DNA]</scope>
    <source>
        <strain evidence="4">cv. Da-Ae</strain>
        <tissue evidence="1">Seedling</tissue>
    </source>
</reference>
<dbReference type="EMBL" id="JAGKQM010000018">
    <property type="protein sequence ID" value="KAH0862837.1"/>
    <property type="molecule type" value="Genomic_DNA"/>
</dbReference>
<name>A0ABQ7XKP4_BRANA</name>
<accession>A0ABQ7XKP4</accession>